<dbReference type="InterPro" id="IPR013785">
    <property type="entry name" value="Aldolase_TIM"/>
</dbReference>
<sequence length="64" mass="6871">VCAVALGADVIEKHFTLSRGDDTPDSFFSIEPAELKSLVENIRVAEKAIGNVHYGITAEGRIQA</sequence>
<accession>X1SE19</accession>
<dbReference type="PANTHER" id="PTHR42966:SF2">
    <property type="entry name" value="PSEUDAMINIC ACID SYNTHASE"/>
    <property type="match status" value="1"/>
</dbReference>
<feature type="domain" description="PseI/NeuA/B-like" evidence="1">
    <location>
        <begin position="2"/>
        <end position="53"/>
    </location>
</feature>
<dbReference type="Pfam" id="PF03102">
    <property type="entry name" value="NeuB"/>
    <property type="match status" value="1"/>
</dbReference>
<reference evidence="2" key="1">
    <citation type="journal article" date="2014" name="Front. Microbiol.">
        <title>High frequency of phylogenetically diverse reductive dehalogenase-homologous genes in deep subseafloor sedimentary metagenomes.</title>
        <authorList>
            <person name="Kawai M."/>
            <person name="Futagami T."/>
            <person name="Toyoda A."/>
            <person name="Takaki Y."/>
            <person name="Nishi S."/>
            <person name="Hori S."/>
            <person name="Arai W."/>
            <person name="Tsubouchi T."/>
            <person name="Morono Y."/>
            <person name="Uchiyama I."/>
            <person name="Ito T."/>
            <person name="Fujiyama A."/>
            <person name="Inagaki F."/>
            <person name="Takami H."/>
        </authorList>
    </citation>
    <scope>NUCLEOTIDE SEQUENCE</scope>
    <source>
        <strain evidence="2">Expedition CK06-06</strain>
    </source>
</reference>
<organism evidence="2">
    <name type="scientific">marine sediment metagenome</name>
    <dbReference type="NCBI Taxonomy" id="412755"/>
    <lineage>
        <taxon>unclassified sequences</taxon>
        <taxon>metagenomes</taxon>
        <taxon>ecological metagenomes</taxon>
    </lineage>
</organism>
<proteinExistence type="predicted"/>
<dbReference type="InterPro" id="IPR013132">
    <property type="entry name" value="PseI/NeuA/B-like_N"/>
</dbReference>
<dbReference type="SUPFAM" id="SSF51569">
    <property type="entry name" value="Aldolase"/>
    <property type="match status" value="1"/>
</dbReference>
<protein>
    <recommendedName>
        <fullName evidence="1">PseI/NeuA/B-like domain-containing protein</fullName>
    </recommendedName>
</protein>
<evidence type="ECO:0000313" key="2">
    <source>
        <dbReference type="EMBL" id="GAI66004.1"/>
    </source>
</evidence>
<feature type="non-terminal residue" evidence="2">
    <location>
        <position position="1"/>
    </location>
</feature>
<comment type="caution">
    <text evidence="2">The sequence shown here is derived from an EMBL/GenBank/DDBJ whole genome shotgun (WGS) entry which is preliminary data.</text>
</comment>
<dbReference type="Gene3D" id="3.20.20.70">
    <property type="entry name" value="Aldolase class I"/>
    <property type="match status" value="1"/>
</dbReference>
<dbReference type="InterPro" id="IPR051690">
    <property type="entry name" value="PseI-like"/>
</dbReference>
<evidence type="ECO:0000259" key="1">
    <source>
        <dbReference type="Pfam" id="PF03102"/>
    </source>
</evidence>
<dbReference type="EMBL" id="BARV01045113">
    <property type="protein sequence ID" value="GAI66004.1"/>
    <property type="molecule type" value="Genomic_DNA"/>
</dbReference>
<dbReference type="GO" id="GO:0016051">
    <property type="term" value="P:carbohydrate biosynthetic process"/>
    <property type="evidence" value="ECO:0007669"/>
    <property type="project" value="InterPro"/>
</dbReference>
<gene>
    <name evidence="2" type="ORF">S06H3_66310</name>
</gene>
<name>X1SE19_9ZZZZ</name>
<dbReference type="GO" id="GO:0047444">
    <property type="term" value="F:N-acylneuraminate-9-phosphate synthase activity"/>
    <property type="evidence" value="ECO:0007669"/>
    <property type="project" value="TreeGrafter"/>
</dbReference>
<feature type="non-terminal residue" evidence="2">
    <location>
        <position position="64"/>
    </location>
</feature>
<dbReference type="AlphaFoldDB" id="X1SE19"/>
<dbReference type="PANTHER" id="PTHR42966">
    <property type="entry name" value="N-ACETYLNEURAMINATE SYNTHASE"/>
    <property type="match status" value="1"/>
</dbReference>